<evidence type="ECO:0000256" key="1">
    <source>
        <dbReference type="SAM" id="MobiDB-lite"/>
    </source>
</evidence>
<protein>
    <submittedName>
        <fullName evidence="2">Uncharacterized protein</fullName>
    </submittedName>
</protein>
<accession>J2ZKN7</accession>
<comment type="caution">
    <text evidence="2">The sequence shown here is derived from an EMBL/GenBank/DDBJ whole genome shotgun (WGS) entry which is preliminary data.</text>
</comment>
<dbReference type="EMBL" id="ALJD01000002">
    <property type="protein sequence ID" value="EJN61275.1"/>
    <property type="molecule type" value="Genomic_DNA"/>
</dbReference>
<gene>
    <name evidence="2" type="ORF">HSB1_03160</name>
</gene>
<sequence>MPVRANRPSTMTQSVTARGSASTASTAAVQSLIIVGAA</sequence>
<proteinExistence type="predicted"/>
<evidence type="ECO:0000313" key="2">
    <source>
        <dbReference type="EMBL" id="EJN61275.1"/>
    </source>
</evidence>
<reference evidence="2 3" key="1">
    <citation type="journal article" date="2012" name="J. Bacteriol.">
        <title>Draft Genome Sequence of the Extremely Halophilic Archaeon Halogranum salarium B-1T.</title>
        <authorList>
            <person name="Kim K.K."/>
            <person name="Lee K.C."/>
            <person name="Lee J.S."/>
        </authorList>
    </citation>
    <scope>NUCLEOTIDE SEQUENCE [LARGE SCALE GENOMIC DNA]</scope>
    <source>
        <strain evidence="2 3">B-1</strain>
    </source>
</reference>
<dbReference type="AlphaFoldDB" id="J2ZKN7"/>
<organism evidence="2 3">
    <name type="scientific">Halogranum salarium B-1</name>
    <dbReference type="NCBI Taxonomy" id="1210908"/>
    <lineage>
        <taxon>Archaea</taxon>
        <taxon>Methanobacteriati</taxon>
        <taxon>Methanobacteriota</taxon>
        <taxon>Stenosarchaea group</taxon>
        <taxon>Halobacteria</taxon>
        <taxon>Halobacteriales</taxon>
        <taxon>Haloferacaceae</taxon>
    </lineage>
</organism>
<feature type="region of interest" description="Disordered" evidence="1">
    <location>
        <begin position="1"/>
        <end position="21"/>
    </location>
</feature>
<evidence type="ECO:0000313" key="3">
    <source>
        <dbReference type="Proteomes" id="UP000007813"/>
    </source>
</evidence>
<name>J2ZKN7_9EURY</name>
<dbReference type="Proteomes" id="UP000007813">
    <property type="component" value="Unassembled WGS sequence"/>
</dbReference>